<dbReference type="SUPFAM" id="SSF50156">
    <property type="entry name" value="PDZ domain-like"/>
    <property type="match status" value="1"/>
</dbReference>
<dbReference type="PROSITE" id="PS50106">
    <property type="entry name" value="PDZ"/>
    <property type="match status" value="1"/>
</dbReference>
<dbReference type="InterPro" id="IPR001478">
    <property type="entry name" value="PDZ"/>
</dbReference>
<evidence type="ECO:0000313" key="2">
    <source>
        <dbReference type="Proteomes" id="UP000749559"/>
    </source>
</evidence>
<gene>
    <name evidence="1" type="ORF">OFUS_LOCUS4291</name>
</gene>
<accession>A0A8J1XLK6</accession>
<dbReference type="Gene3D" id="2.30.42.10">
    <property type="match status" value="1"/>
</dbReference>
<comment type="caution">
    <text evidence="1">The sequence shown here is derived from an EMBL/GenBank/DDBJ whole genome shotgun (WGS) entry which is preliminary data.</text>
</comment>
<reference evidence="1" key="1">
    <citation type="submission" date="2022-03" db="EMBL/GenBank/DDBJ databases">
        <authorList>
            <person name="Martin C."/>
        </authorList>
    </citation>
    <scope>NUCLEOTIDE SEQUENCE</scope>
</reference>
<dbReference type="OrthoDB" id="10063560at2759"/>
<dbReference type="InterPro" id="IPR036034">
    <property type="entry name" value="PDZ_sf"/>
</dbReference>
<protein>
    <submittedName>
        <fullName evidence="1">Uncharacterized protein</fullName>
    </submittedName>
</protein>
<sequence>MELSNSLDLNMDEVILKGGAPWGFSLAGGSEKRTSLIVDHVDEGGKADGILLPGDRIAAVNDVACASQTEALQLIHSAFKTLTVKVERRSLTLKEKLDLAVLNDGETILTQGYEITQNLILQRHINACKKEKLNILYNCIKSLEFLP</sequence>
<organism evidence="1 2">
    <name type="scientific">Owenia fusiformis</name>
    <name type="common">Polychaete worm</name>
    <dbReference type="NCBI Taxonomy" id="6347"/>
    <lineage>
        <taxon>Eukaryota</taxon>
        <taxon>Metazoa</taxon>
        <taxon>Spiralia</taxon>
        <taxon>Lophotrochozoa</taxon>
        <taxon>Annelida</taxon>
        <taxon>Polychaeta</taxon>
        <taxon>Sedentaria</taxon>
        <taxon>Canalipalpata</taxon>
        <taxon>Sabellida</taxon>
        <taxon>Oweniida</taxon>
        <taxon>Oweniidae</taxon>
        <taxon>Owenia</taxon>
    </lineage>
</organism>
<dbReference type="AlphaFoldDB" id="A0A8J1XLK6"/>
<evidence type="ECO:0000313" key="1">
    <source>
        <dbReference type="EMBL" id="CAH1777228.1"/>
    </source>
</evidence>
<keyword evidence="2" id="KW-1185">Reference proteome</keyword>
<dbReference type="Pfam" id="PF00595">
    <property type="entry name" value="PDZ"/>
    <property type="match status" value="1"/>
</dbReference>
<name>A0A8J1XLK6_OWEFU</name>
<proteinExistence type="predicted"/>
<dbReference type="SMART" id="SM00228">
    <property type="entry name" value="PDZ"/>
    <property type="match status" value="1"/>
</dbReference>
<dbReference type="EMBL" id="CAIIXF020000002">
    <property type="protein sequence ID" value="CAH1777228.1"/>
    <property type="molecule type" value="Genomic_DNA"/>
</dbReference>
<dbReference type="Proteomes" id="UP000749559">
    <property type="component" value="Unassembled WGS sequence"/>
</dbReference>